<organism evidence="1 2">
    <name type="scientific">Medicago truncatula</name>
    <name type="common">Barrel medic</name>
    <name type="synonym">Medicago tribuloides</name>
    <dbReference type="NCBI Taxonomy" id="3880"/>
    <lineage>
        <taxon>Eukaryota</taxon>
        <taxon>Viridiplantae</taxon>
        <taxon>Streptophyta</taxon>
        <taxon>Embryophyta</taxon>
        <taxon>Tracheophyta</taxon>
        <taxon>Spermatophyta</taxon>
        <taxon>Magnoliopsida</taxon>
        <taxon>eudicotyledons</taxon>
        <taxon>Gunneridae</taxon>
        <taxon>Pentapetalae</taxon>
        <taxon>rosids</taxon>
        <taxon>fabids</taxon>
        <taxon>Fabales</taxon>
        <taxon>Fabaceae</taxon>
        <taxon>Papilionoideae</taxon>
        <taxon>50 kb inversion clade</taxon>
        <taxon>NPAAA clade</taxon>
        <taxon>Hologalegina</taxon>
        <taxon>IRL clade</taxon>
        <taxon>Trifolieae</taxon>
        <taxon>Medicago</taxon>
    </lineage>
</organism>
<accession>A0A396JGA5</accession>
<dbReference type="EMBL" id="PSQE01000002">
    <property type="protein sequence ID" value="RHN75741.1"/>
    <property type="molecule type" value="Genomic_DNA"/>
</dbReference>
<gene>
    <name evidence="1" type="ORF">MtrunA17_Chr2g0324531</name>
</gene>
<evidence type="ECO:0000313" key="2">
    <source>
        <dbReference type="Proteomes" id="UP000265566"/>
    </source>
</evidence>
<dbReference type="Gramene" id="rna11983">
    <property type="protein sequence ID" value="RHN75741.1"/>
    <property type="gene ID" value="gene11983"/>
</dbReference>
<proteinExistence type="predicted"/>
<dbReference type="AlphaFoldDB" id="A0A396JGA5"/>
<name>A0A396JGA5_MEDTR</name>
<dbReference type="Proteomes" id="UP000265566">
    <property type="component" value="Chromosome 2"/>
</dbReference>
<protein>
    <submittedName>
        <fullName evidence="1">Uncharacterized protein</fullName>
    </submittedName>
</protein>
<comment type="caution">
    <text evidence="1">The sequence shown here is derived from an EMBL/GenBank/DDBJ whole genome shotgun (WGS) entry which is preliminary data.</text>
</comment>
<reference evidence="2" key="1">
    <citation type="journal article" date="2018" name="Nat. Plants">
        <title>Whole-genome landscape of Medicago truncatula symbiotic genes.</title>
        <authorList>
            <person name="Pecrix Y."/>
            <person name="Staton S.E."/>
            <person name="Sallet E."/>
            <person name="Lelandais-Briere C."/>
            <person name="Moreau S."/>
            <person name="Carrere S."/>
            <person name="Blein T."/>
            <person name="Jardinaud M.F."/>
            <person name="Latrasse D."/>
            <person name="Zouine M."/>
            <person name="Zahm M."/>
            <person name="Kreplak J."/>
            <person name="Mayjonade B."/>
            <person name="Satge C."/>
            <person name="Perez M."/>
            <person name="Cauet S."/>
            <person name="Marande W."/>
            <person name="Chantry-Darmon C."/>
            <person name="Lopez-Roques C."/>
            <person name="Bouchez O."/>
            <person name="Berard A."/>
            <person name="Debelle F."/>
            <person name="Munos S."/>
            <person name="Bendahmane A."/>
            <person name="Berges H."/>
            <person name="Niebel A."/>
            <person name="Buitink J."/>
            <person name="Frugier F."/>
            <person name="Benhamed M."/>
            <person name="Crespi M."/>
            <person name="Gouzy J."/>
            <person name="Gamas P."/>
        </authorList>
    </citation>
    <scope>NUCLEOTIDE SEQUENCE [LARGE SCALE GENOMIC DNA]</scope>
    <source>
        <strain evidence="2">cv. Jemalong A17</strain>
    </source>
</reference>
<evidence type="ECO:0000313" key="1">
    <source>
        <dbReference type="EMBL" id="RHN75741.1"/>
    </source>
</evidence>
<sequence>MQIPQTLLQFGAMKISQRLKAFVNGSMSDVETGPLLWDLEIGSESWELLDSIVTMSLPNP</sequence>